<keyword evidence="1" id="KW-0133">Cell shape</keyword>
<keyword evidence="1" id="KW-0573">Peptidoglycan synthesis</keyword>
<keyword evidence="6" id="KW-1185">Reference proteome</keyword>
<evidence type="ECO:0000313" key="5">
    <source>
        <dbReference type="EMBL" id="GAA3358857.1"/>
    </source>
</evidence>
<dbReference type="Pfam" id="PF08353">
    <property type="entry name" value="MurT_C"/>
    <property type="match status" value="1"/>
</dbReference>
<keyword evidence="1" id="KW-0862">Zinc</keyword>
<dbReference type="SUPFAM" id="SSF53623">
    <property type="entry name" value="MurD-like peptide ligases, catalytic domain"/>
    <property type="match status" value="1"/>
</dbReference>
<evidence type="ECO:0000259" key="4">
    <source>
        <dbReference type="Pfam" id="PF08353"/>
    </source>
</evidence>
<dbReference type="Gene3D" id="3.40.1190.10">
    <property type="entry name" value="Mur-like, catalytic domain"/>
    <property type="match status" value="1"/>
</dbReference>
<feature type="binding site" evidence="1">
    <location>
        <position position="275"/>
    </location>
    <ligand>
        <name>Zn(2+)</name>
        <dbReference type="ChEBI" id="CHEBI:29105"/>
    </ligand>
</feature>
<evidence type="ECO:0000259" key="3">
    <source>
        <dbReference type="Pfam" id="PF08245"/>
    </source>
</evidence>
<feature type="region of interest" description="Disordered" evidence="2">
    <location>
        <begin position="1"/>
        <end position="65"/>
    </location>
</feature>
<comment type="pathway">
    <text evidence="1">Cell wall biogenesis; peptidoglycan biosynthesis.</text>
</comment>
<keyword evidence="1 5" id="KW-0436">Ligase</keyword>
<keyword evidence="1" id="KW-0067">ATP-binding</keyword>
<organism evidence="5 6">
    <name type="scientific">Saccharopolyspora gregorii</name>
    <dbReference type="NCBI Taxonomy" id="33914"/>
    <lineage>
        <taxon>Bacteria</taxon>
        <taxon>Bacillati</taxon>
        <taxon>Actinomycetota</taxon>
        <taxon>Actinomycetes</taxon>
        <taxon>Pseudonocardiales</taxon>
        <taxon>Pseudonocardiaceae</taxon>
        <taxon>Saccharopolyspora</taxon>
    </lineage>
</organism>
<dbReference type="GO" id="GO:0016874">
    <property type="term" value="F:ligase activity"/>
    <property type="evidence" value="ECO:0007669"/>
    <property type="project" value="UniProtKB-KW"/>
</dbReference>
<keyword evidence="1" id="KW-0961">Cell wall biogenesis/degradation</keyword>
<feature type="active site" evidence="1">
    <location>
        <position position="393"/>
    </location>
</feature>
<feature type="compositionally biased region" description="Low complexity" evidence="2">
    <location>
        <begin position="36"/>
        <end position="47"/>
    </location>
</feature>
<comment type="similarity">
    <text evidence="1">Belongs to the MurCDEF family. MurT subfamily.</text>
</comment>
<gene>
    <name evidence="1" type="primary">murT</name>
    <name evidence="5" type="ORF">GCM10020366_32570</name>
</gene>
<evidence type="ECO:0000256" key="1">
    <source>
        <dbReference type="HAMAP-Rule" id="MF_02214"/>
    </source>
</evidence>
<feature type="domain" description="Mur ligase central" evidence="3">
    <location>
        <begin position="117"/>
        <end position="234"/>
    </location>
</feature>
<dbReference type="Proteomes" id="UP001500483">
    <property type="component" value="Unassembled WGS sequence"/>
</dbReference>
<comment type="caution">
    <text evidence="5">The sequence shown here is derived from an EMBL/GenBank/DDBJ whole genome shotgun (WGS) entry which is preliminary data.</text>
</comment>
<comment type="function">
    <text evidence="1">The lipid II isoglutaminyl synthase complex catalyzes the formation of alpha-D-isoglutamine in the cell wall lipid II stem peptide. The MurT subunit catalyzes the ATP-dependent amidation of D-glutamate residue of lipid II, converting it to an isoglutamine residue.</text>
</comment>
<dbReference type="EC" id="6.3.5.13" evidence="1"/>
<feature type="domain" description="Lipid II isoglutaminyl synthase (glutamine-hydrolyzing) subunit MurT C-terminal" evidence="4">
    <location>
        <begin position="359"/>
        <end position="456"/>
    </location>
</feature>
<dbReference type="PANTHER" id="PTHR23135">
    <property type="entry name" value="MUR LIGASE FAMILY MEMBER"/>
    <property type="match status" value="1"/>
</dbReference>
<comment type="catalytic activity">
    <reaction evidence="1">
        <text>beta-D-GlcNAc-(1-&gt;4)-Mur2Ac(oyl-L-Ala-gamma-D-O-P-Glu-L-Lys-D-Ala-D-Ala)-di-trans,octa-cis-undecaprenyl diphosphate + NH4(+) = beta-D-GlcNAc-(1-&gt;4)-Mur2Ac(oyl-L-Ala-D-isoglutaminyl-L-Lys-D-Ala-D-Ala)-di-trans,octa-cis-undecaprenyl diphosphate + phosphate + H(+)</text>
        <dbReference type="Rhea" id="RHEA:57932"/>
        <dbReference type="ChEBI" id="CHEBI:15378"/>
        <dbReference type="ChEBI" id="CHEBI:28938"/>
        <dbReference type="ChEBI" id="CHEBI:43474"/>
        <dbReference type="ChEBI" id="CHEBI:62233"/>
        <dbReference type="ChEBI" id="CHEBI:143132"/>
    </reaction>
</comment>
<dbReference type="EMBL" id="BAAAYK010000038">
    <property type="protein sequence ID" value="GAA3358857.1"/>
    <property type="molecule type" value="Genomic_DNA"/>
</dbReference>
<feature type="binding site" evidence="1">
    <location>
        <position position="260"/>
    </location>
    <ligand>
        <name>Zn(2+)</name>
        <dbReference type="ChEBI" id="CHEBI:29105"/>
    </ligand>
</feature>
<dbReference type="InterPro" id="IPR013564">
    <property type="entry name" value="MurT_C"/>
</dbReference>
<keyword evidence="1" id="KW-0479">Metal-binding</keyword>
<dbReference type="Pfam" id="PF08245">
    <property type="entry name" value="Mur_ligase_M"/>
    <property type="match status" value="1"/>
</dbReference>
<dbReference type="PANTHER" id="PTHR23135:SF7">
    <property type="entry name" value="LIPID II ISOGLUTAMINYL SYNTHASE (GLUTAMINE-HYDROLYZING) SUBUNIT MURT"/>
    <property type="match status" value="1"/>
</dbReference>
<keyword evidence="1" id="KW-0547">Nucleotide-binding</keyword>
<evidence type="ECO:0000313" key="6">
    <source>
        <dbReference type="Proteomes" id="UP001500483"/>
    </source>
</evidence>
<protein>
    <recommendedName>
        <fullName evidence="1">Lipid II isoglutaminyl synthase (glutamine-hydrolyzing) subunit MurT</fullName>
        <ecNumber evidence="1">6.3.5.13</ecNumber>
    </recommendedName>
</protein>
<reference evidence="6" key="1">
    <citation type="journal article" date="2019" name="Int. J. Syst. Evol. Microbiol.">
        <title>The Global Catalogue of Microorganisms (GCM) 10K type strain sequencing project: providing services to taxonomists for standard genome sequencing and annotation.</title>
        <authorList>
            <consortium name="The Broad Institute Genomics Platform"/>
            <consortium name="The Broad Institute Genome Sequencing Center for Infectious Disease"/>
            <person name="Wu L."/>
            <person name="Ma J."/>
        </authorList>
    </citation>
    <scope>NUCLEOTIDE SEQUENCE [LARGE SCALE GENOMIC DNA]</scope>
    <source>
        <strain evidence="6">JCM 9687</strain>
    </source>
</reference>
<dbReference type="RefSeq" id="WP_258341082.1">
    <property type="nucleotide sequence ID" value="NZ_BAAAYK010000038.1"/>
</dbReference>
<dbReference type="InterPro" id="IPR043703">
    <property type="entry name" value="Lipid_II_synth_MurT"/>
</dbReference>
<evidence type="ECO:0000256" key="2">
    <source>
        <dbReference type="SAM" id="MobiDB-lite"/>
    </source>
</evidence>
<sequence>MTGTRRDGEQGETAEPDGERTAAGEGVPPPPRAADDATPTDPAAVPPWRVIAPPHPGGPATGRPLRTSLAVGAGRVVAGMSRRLRLGSGGMIGGRLALSLQPGLLGRLAAGRRIVMITGTNGKTTTTALVAEALRSRGTATSNVTGANMLDGHVAALMTDLSAPFAALEVDELHLAQVTAEFAPSVIVLLNLSRDQMDRVGEIRTVQRSLRAALERVPRTRVVANRDDPNIVSVAAGHPGVTWVSGGARWMHDASNCPRCGACITDLDGPWRCECGLARPEADWTVTADAVLGPDGRARQLSLQLPGHVNRINATFAVAAAAELGCDPDRVLARIADLRQASGRYATVLLDDRVVRLLLAKNPASWLEMLDLVSGHDRPLVLVVNSREADGYDVSWLWDVDFESLRGRAVLVTGERGLDLAVRLRYAGVRCEVVGTPQDALGRSGAEPDVIANYTAFRDLLARSVTR</sequence>
<comment type="catalytic activity">
    <reaction evidence="1">
        <text>beta-D-GlcNAc-(1-&gt;4)-Mur2Ac(oyl-L-Ala-gamma-D-Glu-L-Lys-D-Ala-D-Ala)-di-trans,octa-cis-undecaprenyl diphosphate + L-glutamine + ATP + H2O = beta-D-GlcNAc-(1-&gt;4)-Mur2Ac(oyl-L-Ala-D-isoglutaminyl-L-Lys-D-Ala-D-Ala)-di-trans,octa-cis-undecaprenyl diphosphate + L-glutamate + ADP + phosphate + H(+)</text>
        <dbReference type="Rhea" id="RHEA:57928"/>
        <dbReference type="ChEBI" id="CHEBI:15377"/>
        <dbReference type="ChEBI" id="CHEBI:15378"/>
        <dbReference type="ChEBI" id="CHEBI:29985"/>
        <dbReference type="ChEBI" id="CHEBI:30616"/>
        <dbReference type="ChEBI" id="CHEBI:43474"/>
        <dbReference type="ChEBI" id="CHEBI:58359"/>
        <dbReference type="ChEBI" id="CHEBI:60033"/>
        <dbReference type="ChEBI" id="CHEBI:62233"/>
        <dbReference type="ChEBI" id="CHEBI:456216"/>
        <dbReference type="EC" id="6.3.5.13"/>
    </reaction>
</comment>
<comment type="catalytic activity">
    <reaction evidence="1">
        <text>beta-D-GlcNAc-(1-&gt;4)-Mur2Ac(oyl-L-Ala-gamma-D-Glu-L-Lys-D-Ala-D-Ala)-di-trans,octa-cis-undecaprenyl diphosphate + ATP = beta-D-GlcNAc-(1-&gt;4)-Mur2Ac(oyl-L-Ala-gamma-D-O-P-Glu-L-Lys-D-Ala-D-Ala)-di-trans,octa-cis-undecaprenyl diphosphate + ADP</text>
        <dbReference type="Rhea" id="RHEA:59488"/>
        <dbReference type="ChEBI" id="CHEBI:30616"/>
        <dbReference type="ChEBI" id="CHEBI:60033"/>
        <dbReference type="ChEBI" id="CHEBI:143132"/>
        <dbReference type="ChEBI" id="CHEBI:456216"/>
    </reaction>
</comment>
<comment type="subunit">
    <text evidence="1">Forms a heterodimer with GatD.</text>
</comment>
<dbReference type="InterPro" id="IPR036565">
    <property type="entry name" value="Mur-like_cat_sf"/>
</dbReference>
<dbReference type="HAMAP" id="MF_02214">
    <property type="entry name" value="Lipid_II_synth_MurT"/>
    <property type="match status" value="1"/>
</dbReference>
<name>A0ABP6RT10_9PSEU</name>
<feature type="binding site" evidence="1">
    <location>
        <position position="273"/>
    </location>
    <ligand>
        <name>Zn(2+)</name>
        <dbReference type="ChEBI" id="CHEBI:29105"/>
    </ligand>
</feature>
<dbReference type="InterPro" id="IPR013221">
    <property type="entry name" value="Mur_ligase_cen"/>
</dbReference>
<proteinExistence type="inferred from homology"/>
<accession>A0ABP6RT10</accession>
<feature type="binding site" evidence="1">
    <location>
        <position position="257"/>
    </location>
    <ligand>
        <name>Zn(2+)</name>
        <dbReference type="ChEBI" id="CHEBI:29105"/>
    </ligand>
</feature>